<keyword evidence="4" id="KW-1185">Reference proteome</keyword>
<feature type="chain" id="PRO_5045790417" evidence="1">
    <location>
        <begin position="22"/>
        <end position="482"/>
    </location>
</feature>
<sequence length="482" mass="54994">MKKKGFTIIVLLIVVFTKCNAQVKDSVFFTTGFKIGEVTDSSAVIWTRLCKVSKPNPITHQRKNAPFRAPLKFKNNTPVSKMDGEVAGAFGEVKAILKSNNKVIETDWEFVSSLDDYTYKSVINGLESNTKYTVEIHGRTFKGRNKKGVEKEDTPITVIKGGFSTAPSKNDIVPVFFTSSTCQYFWDYDDKVRGFKIYDAMHKLNPSFHCQTGDFVYYDKPGPMALNIEQARMKWHAINAWPGSVDFYNNVPLYLQKDDHDLLSNDAYPGMQPFGEITYKDGLKVWYEQAPLKGKPYRTFRWGKDLQVWLLEGREYRSANYLPDGDTKTIFGKEQKEWLAKTVKASKATFKLFISATPVVGPDRVSDKSDNHANSAFKVEGDWLRQFLADYNMFVLNGDRHWQYVSKDNKTGVMEFSQGPTSNAHAQGWSQENKMPEHKFLRVSGGFLGVNVYRKKNTAIIEFIHFDVDGNPVNKEVVKRKL</sequence>
<dbReference type="InterPro" id="IPR029052">
    <property type="entry name" value="Metallo-depent_PP-like"/>
</dbReference>
<dbReference type="Proteomes" id="UP001501496">
    <property type="component" value="Unassembled WGS sequence"/>
</dbReference>
<comment type="caution">
    <text evidence="3">The sequence shown here is derived from an EMBL/GenBank/DDBJ whole genome shotgun (WGS) entry which is preliminary data.</text>
</comment>
<dbReference type="Gene3D" id="3.60.21.70">
    <property type="entry name" value="PhoD-like phosphatase"/>
    <property type="match status" value="1"/>
</dbReference>
<feature type="signal peptide" evidence="1">
    <location>
        <begin position="1"/>
        <end position="21"/>
    </location>
</feature>
<evidence type="ECO:0000313" key="4">
    <source>
        <dbReference type="Proteomes" id="UP001501496"/>
    </source>
</evidence>
<feature type="domain" description="PhoD-like phosphatase metallophosphatase" evidence="2">
    <location>
        <begin position="180"/>
        <end position="431"/>
    </location>
</feature>
<name>A0ABP8CBW4_9FLAO</name>
<dbReference type="InterPro" id="IPR018946">
    <property type="entry name" value="PhoD-like_MPP"/>
</dbReference>
<dbReference type="PANTHER" id="PTHR43606:SF1">
    <property type="entry name" value="PHOD-LIKE PHOSPHATASE METALLOPHOSPHATASE DOMAIN-CONTAINING PROTEIN"/>
    <property type="match status" value="1"/>
</dbReference>
<dbReference type="InterPro" id="IPR038607">
    <property type="entry name" value="PhoD-like_sf"/>
</dbReference>
<keyword evidence="1" id="KW-0732">Signal</keyword>
<dbReference type="Pfam" id="PF09423">
    <property type="entry name" value="PhoD"/>
    <property type="match status" value="1"/>
</dbReference>
<dbReference type="EMBL" id="BAABCA010000005">
    <property type="protein sequence ID" value="GAA4237310.1"/>
    <property type="molecule type" value="Genomic_DNA"/>
</dbReference>
<dbReference type="PANTHER" id="PTHR43606">
    <property type="entry name" value="PHOSPHATASE, PUTATIVE (AFU_ORTHOLOGUE AFUA_6G08710)-RELATED"/>
    <property type="match status" value="1"/>
</dbReference>
<accession>A0ABP8CBW4</accession>
<dbReference type="SUPFAM" id="SSF56300">
    <property type="entry name" value="Metallo-dependent phosphatases"/>
    <property type="match status" value="1"/>
</dbReference>
<organism evidence="3 4">
    <name type="scientific">Postechiella marina</name>
    <dbReference type="NCBI Taxonomy" id="943941"/>
    <lineage>
        <taxon>Bacteria</taxon>
        <taxon>Pseudomonadati</taxon>
        <taxon>Bacteroidota</taxon>
        <taxon>Flavobacteriia</taxon>
        <taxon>Flavobacteriales</taxon>
        <taxon>Flavobacteriaceae</taxon>
        <taxon>Postechiella</taxon>
    </lineage>
</organism>
<protein>
    <submittedName>
        <fullName evidence="3">Alkaline phosphatase D family protein</fullName>
    </submittedName>
</protein>
<proteinExistence type="predicted"/>
<gene>
    <name evidence="3" type="ORF">GCM10022291_23810</name>
</gene>
<dbReference type="InterPro" id="IPR052900">
    <property type="entry name" value="Phospholipid_Metab_Enz"/>
</dbReference>
<evidence type="ECO:0000256" key="1">
    <source>
        <dbReference type="SAM" id="SignalP"/>
    </source>
</evidence>
<evidence type="ECO:0000259" key="2">
    <source>
        <dbReference type="Pfam" id="PF09423"/>
    </source>
</evidence>
<reference evidence="4" key="1">
    <citation type="journal article" date="2019" name="Int. J. Syst. Evol. Microbiol.">
        <title>The Global Catalogue of Microorganisms (GCM) 10K type strain sequencing project: providing services to taxonomists for standard genome sequencing and annotation.</title>
        <authorList>
            <consortium name="The Broad Institute Genomics Platform"/>
            <consortium name="The Broad Institute Genome Sequencing Center for Infectious Disease"/>
            <person name="Wu L."/>
            <person name="Ma J."/>
        </authorList>
    </citation>
    <scope>NUCLEOTIDE SEQUENCE [LARGE SCALE GENOMIC DNA]</scope>
    <source>
        <strain evidence="4">JCM 17630</strain>
    </source>
</reference>
<dbReference type="RefSeq" id="WP_344788481.1">
    <property type="nucleotide sequence ID" value="NZ_BAABCA010000005.1"/>
</dbReference>
<evidence type="ECO:0000313" key="3">
    <source>
        <dbReference type="EMBL" id="GAA4237310.1"/>
    </source>
</evidence>